<dbReference type="PANTHER" id="PTHR30505:SF28">
    <property type="entry name" value="PTS SYSTEM 2-O-ALPHA-MANNOSYL-D-GLYCERATE-SPECIFIC EIIABC COMPONENT"/>
    <property type="match status" value="1"/>
</dbReference>
<keyword evidence="3" id="KW-1003">Cell membrane</keyword>
<dbReference type="InterPro" id="IPR006327">
    <property type="entry name" value="PTS_IIC_fruc"/>
</dbReference>
<comment type="caution">
    <text evidence="11">The sequence shown here is derived from an EMBL/GenBank/DDBJ whole genome shotgun (WGS) entry which is preliminary data.</text>
</comment>
<name>W4VH29_9BACI</name>
<evidence type="ECO:0000256" key="8">
    <source>
        <dbReference type="ARBA" id="ARBA00023136"/>
    </source>
</evidence>
<evidence type="ECO:0000256" key="9">
    <source>
        <dbReference type="SAM" id="Phobius"/>
    </source>
</evidence>
<sequence>MAVDMGGPINKTAFTFGIAMIEAGNLGPHAAVMAGGMVPPLALALATTLFRNKFTKEEKDAGKTNYALGSFFITEGAIPFAAADPGRVIPSIIVGSAIAGALSLWFGVGLPAPHGGIFVIPTVEGSWLLYIVAILIGAIISALMIGFWKKPLQK</sequence>
<gene>
    <name evidence="11" type="ORF">JCM21714_1044</name>
</gene>
<evidence type="ECO:0000313" key="11">
    <source>
        <dbReference type="EMBL" id="GAE92064.1"/>
    </source>
</evidence>
<dbReference type="GO" id="GO:0005351">
    <property type="term" value="F:carbohydrate:proton symporter activity"/>
    <property type="evidence" value="ECO:0007669"/>
    <property type="project" value="InterPro"/>
</dbReference>
<evidence type="ECO:0000256" key="2">
    <source>
        <dbReference type="ARBA" id="ARBA00022448"/>
    </source>
</evidence>
<dbReference type="Proteomes" id="UP000019102">
    <property type="component" value="Unassembled WGS sequence"/>
</dbReference>
<evidence type="ECO:0000256" key="3">
    <source>
        <dbReference type="ARBA" id="ARBA00022475"/>
    </source>
</evidence>
<feature type="transmembrane region" description="Helical" evidence="9">
    <location>
        <begin position="88"/>
        <end position="107"/>
    </location>
</feature>
<dbReference type="AlphaFoldDB" id="W4VH29"/>
<dbReference type="InterPro" id="IPR050864">
    <property type="entry name" value="Bacterial_PTS_Sugar_Transport"/>
</dbReference>
<keyword evidence="2" id="KW-0813">Transport</keyword>
<keyword evidence="5" id="KW-0598">Phosphotransferase system</keyword>
<proteinExistence type="predicted"/>
<evidence type="ECO:0000256" key="6">
    <source>
        <dbReference type="ARBA" id="ARBA00022692"/>
    </source>
</evidence>
<dbReference type="GO" id="GO:0090563">
    <property type="term" value="F:protein-phosphocysteine-sugar phosphotransferase activity"/>
    <property type="evidence" value="ECO:0007669"/>
    <property type="project" value="TreeGrafter"/>
</dbReference>
<evidence type="ECO:0000256" key="1">
    <source>
        <dbReference type="ARBA" id="ARBA00004429"/>
    </source>
</evidence>
<feature type="transmembrane region" description="Helical" evidence="9">
    <location>
        <begin position="127"/>
        <end position="148"/>
    </location>
</feature>
<dbReference type="GO" id="GO:0009401">
    <property type="term" value="P:phosphoenolpyruvate-dependent sugar phosphotransferase system"/>
    <property type="evidence" value="ECO:0007669"/>
    <property type="project" value="UniProtKB-KW"/>
</dbReference>
<evidence type="ECO:0000256" key="7">
    <source>
        <dbReference type="ARBA" id="ARBA00022989"/>
    </source>
</evidence>
<dbReference type="STRING" id="1298598.JCM21714_1044"/>
<feature type="transmembrane region" description="Helical" evidence="9">
    <location>
        <begin position="30"/>
        <end position="50"/>
    </location>
</feature>
<dbReference type="eggNOG" id="COG1299">
    <property type="taxonomic scope" value="Bacteria"/>
</dbReference>
<evidence type="ECO:0000256" key="4">
    <source>
        <dbReference type="ARBA" id="ARBA00022597"/>
    </source>
</evidence>
<dbReference type="GO" id="GO:0008982">
    <property type="term" value="F:protein-N(PI)-phosphohistidine-sugar phosphotransferase activity"/>
    <property type="evidence" value="ECO:0007669"/>
    <property type="project" value="InterPro"/>
</dbReference>
<comment type="subcellular location">
    <subcellularLocation>
        <location evidence="1">Cell inner membrane</location>
        <topology evidence="1">Multi-pass membrane protein</topology>
    </subcellularLocation>
</comment>
<reference evidence="11 12" key="1">
    <citation type="journal article" date="2014" name="Genome Announc.">
        <title>Draft Genome Sequence of the Boron-Tolerant and Moderately Halotolerant Bacterium Gracilibacillus boraciitolerans JCM 21714T.</title>
        <authorList>
            <person name="Ahmed I."/>
            <person name="Oshima K."/>
            <person name="Suda W."/>
            <person name="Kitamura K."/>
            <person name="Iida T."/>
            <person name="Ohmori Y."/>
            <person name="Fujiwara T."/>
            <person name="Hattori M."/>
            <person name="Ohkuma M."/>
        </authorList>
    </citation>
    <scope>NUCLEOTIDE SEQUENCE [LARGE SCALE GENOMIC DNA]</scope>
    <source>
        <strain evidence="11 12">JCM 21714</strain>
    </source>
</reference>
<accession>W4VH29</accession>
<dbReference type="InterPro" id="IPR013014">
    <property type="entry name" value="PTS_EIIC_2"/>
</dbReference>
<keyword evidence="6 9" id="KW-0812">Transmembrane</keyword>
<feature type="domain" description="PTS EIIC type-2" evidence="10">
    <location>
        <begin position="1"/>
        <end position="154"/>
    </location>
</feature>
<dbReference type="NCBIfam" id="TIGR01427">
    <property type="entry name" value="PTS_IIC_fructo"/>
    <property type="match status" value="1"/>
</dbReference>
<keyword evidence="7 9" id="KW-1133">Transmembrane helix</keyword>
<protein>
    <submittedName>
        <fullName evidence="11">PTS system</fullName>
    </submittedName>
</protein>
<evidence type="ECO:0000256" key="5">
    <source>
        <dbReference type="ARBA" id="ARBA00022683"/>
    </source>
</evidence>
<dbReference type="GO" id="GO:0005886">
    <property type="term" value="C:plasma membrane"/>
    <property type="evidence" value="ECO:0007669"/>
    <property type="project" value="UniProtKB-SubCell"/>
</dbReference>
<keyword evidence="8 9" id="KW-0472">Membrane</keyword>
<evidence type="ECO:0000259" key="10">
    <source>
        <dbReference type="PROSITE" id="PS51104"/>
    </source>
</evidence>
<keyword evidence="4" id="KW-0762">Sugar transport</keyword>
<organism evidence="11 12">
    <name type="scientific">Gracilibacillus boraciitolerans JCM 21714</name>
    <dbReference type="NCBI Taxonomy" id="1298598"/>
    <lineage>
        <taxon>Bacteria</taxon>
        <taxon>Bacillati</taxon>
        <taxon>Bacillota</taxon>
        <taxon>Bacilli</taxon>
        <taxon>Bacillales</taxon>
        <taxon>Bacillaceae</taxon>
        <taxon>Gracilibacillus</taxon>
    </lineage>
</organism>
<dbReference type="PANTHER" id="PTHR30505">
    <property type="entry name" value="FRUCTOSE-LIKE PERMEASE"/>
    <property type="match status" value="1"/>
</dbReference>
<dbReference type="EMBL" id="BAVS01000003">
    <property type="protein sequence ID" value="GAE92064.1"/>
    <property type="molecule type" value="Genomic_DNA"/>
</dbReference>
<evidence type="ECO:0000313" key="12">
    <source>
        <dbReference type="Proteomes" id="UP000019102"/>
    </source>
</evidence>
<keyword evidence="12" id="KW-1185">Reference proteome</keyword>
<dbReference type="PROSITE" id="PS51104">
    <property type="entry name" value="PTS_EIIC_TYPE_2"/>
    <property type="match status" value="1"/>
</dbReference>